<protein>
    <submittedName>
        <fullName evidence="1">Uncharacterized protein</fullName>
    </submittedName>
</protein>
<dbReference type="EMBL" id="MU825877">
    <property type="protein sequence ID" value="KAJ7386212.1"/>
    <property type="molecule type" value="Genomic_DNA"/>
</dbReference>
<dbReference type="Proteomes" id="UP001163046">
    <property type="component" value="Unassembled WGS sequence"/>
</dbReference>
<reference evidence="1" key="1">
    <citation type="submission" date="2023-01" db="EMBL/GenBank/DDBJ databases">
        <title>Genome assembly of the deep-sea coral Lophelia pertusa.</title>
        <authorList>
            <person name="Herrera S."/>
            <person name="Cordes E."/>
        </authorList>
    </citation>
    <scope>NUCLEOTIDE SEQUENCE</scope>
    <source>
        <strain evidence="1">USNM1676648</strain>
        <tissue evidence="1">Polyp</tissue>
    </source>
</reference>
<gene>
    <name evidence="1" type="ORF">OS493_010605</name>
</gene>
<accession>A0A9W9ZQT2</accession>
<proteinExistence type="predicted"/>
<comment type="caution">
    <text evidence="1">The sequence shown here is derived from an EMBL/GenBank/DDBJ whole genome shotgun (WGS) entry which is preliminary data.</text>
</comment>
<dbReference type="AlphaFoldDB" id="A0A9W9ZQT2"/>
<organism evidence="1 2">
    <name type="scientific">Desmophyllum pertusum</name>
    <dbReference type="NCBI Taxonomy" id="174260"/>
    <lineage>
        <taxon>Eukaryota</taxon>
        <taxon>Metazoa</taxon>
        <taxon>Cnidaria</taxon>
        <taxon>Anthozoa</taxon>
        <taxon>Hexacorallia</taxon>
        <taxon>Scleractinia</taxon>
        <taxon>Caryophylliina</taxon>
        <taxon>Caryophylliidae</taxon>
        <taxon>Desmophyllum</taxon>
    </lineage>
</organism>
<evidence type="ECO:0000313" key="1">
    <source>
        <dbReference type="EMBL" id="KAJ7386212.1"/>
    </source>
</evidence>
<sequence>MSVSYKFYARVAKMGLLYGSFQGLASVVGQQAHIRVQMCETEPPLFIFGYCCIAIIKPLSL</sequence>
<name>A0A9W9ZQT2_9CNID</name>
<evidence type="ECO:0000313" key="2">
    <source>
        <dbReference type="Proteomes" id="UP001163046"/>
    </source>
</evidence>
<keyword evidence="2" id="KW-1185">Reference proteome</keyword>